<evidence type="ECO:0000313" key="1">
    <source>
        <dbReference type="EMBL" id="SHE30988.1"/>
    </source>
</evidence>
<evidence type="ECO:0008006" key="3">
    <source>
        <dbReference type="Google" id="ProtNLM"/>
    </source>
</evidence>
<dbReference type="STRING" id="1155689.SAMN05444278_101133"/>
<accession>A0A1M4SFQ1</accession>
<organism evidence="1 2">
    <name type="scientific">Psychroflexus salarius</name>
    <dbReference type="NCBI Taxonomy" id="1155689"/>
    <lineage>
        <taxon>Bacteria</taxon>
        <taxon>Pseudomonadati</taxon>
        <taxon>Bacteroidota</taxon>
        <taxon>Flavobacteriia</taxon>
        <taxon>Flavobacteriales</taxon>
        <taxon>Flavobacteriaceae</taxon>
        <taxon>Psychroflexus</taxon>
    </lineage>
</organism>
<dbReference type="EMBL" id="FQTW01000001">
    <property type="protein sequence ID" value="SHE30988.1"/>
    <property type="molecule type" value="Genomic_DNA"/>
</dbReference>
<sequence length="131" mass="15575">MLDRDQAIQSIRIKLPNAKVYDTTQDLERFQNESLRPIAKFQNMILLEIFKNYIERYKNVYHKYDLSGKTAYIEQAVKKDSKLKNLIRGLFLGHFTADEYQFYSQNASAVNKRIINLVKERLSSQIQYFEV</sequence>
<gene>
    <name evidence="1" type="ORF">SAMN05444278_101133</name>
</gene>
<evidence type="ECO:0000313" key="2">
    <source>
        <dbReference type="Proteomes" id="UP000184462"/>
    </source>
</evidence>
<dbReference type="AlphaFoldDB" id="A0A1M4SFQ1"/>
<proteinExistence type="predicted"/>
<name>A0A1M4SFQ1_9FLAO</name>
<reference evidence="1 2" key="1">
    <citation type="submission" date="2016-11" db="EMBL/GenBank/DDBJ databases">
        <authorList>
            <person name="Jaros S."/>
            <person name="Januszkiewicz K."/>
            <person name="Wedrychowicz H."/>
        </authorList>
    </citation>
    <scope>NUCLEOTIDE SEQUENCE [LARGE SCALE GENOMIC DNA]</scope>
    <source>
        <strain evidence="1 2">DSM 25661</strain>
    </source>
</reference>
<protein>
    <recommendedName>
        <fullName evidence="3">Glyoxalase</fullName>
    </recommendedName>
</protein>
<dbReference type="RefSeq" id="WP_073190589.1">
    <property type="nucleotide sequence ID" value="NZ_FQTW01000001.1"/>
</dbReference>
<dbReference type="Proteomes" id="UP000184462">
    <property type="component" value="Unassembled WGS sequence"/>
</dbReference>
<keyword evidence="2" id="KW-1185">Reference proteome</keyword>
<dbReference type="OrthoDB" id="1271679at2"/>